<reference evidence="2" key="1">
    <citation type="submission" date="2022-11" db="UniProtKB">
        <authorList>
            <consortium name="WormBaseParasite"/>
        </authorList>
    </citation>
    <scope>IDENTIFICATION</scope>
</reference>
<dbReference type="Proteomes" id="UP000887565">
    <property type="component" value="Unplaced"/>
</dbReference>
<evidence type="ECO:0000313" key="2">
    <source>
        <dbReference type="WBParaSite" id="nRc.2.0.1.t32521-RA"/>
    </source>
</evidence>
<proteinExistence type="predicted"/>
<dbReference type="AlphaFoldDB" id="A0A915K2U2"/>
<sequence>MSPIAADSWDLIADSWDLIGDNRRTNSKGSFMLGFFDGTERNAIDTRLTNEREIFVPFGSVGGYHRSFSIKLQLSFSTENLLECIALTNKARKCSVKLRFKPSRIATLQLQQSQSQQFPAQCRPNAPDGFAIFKENHREFSNQRL</sequence>
<keyword evidence="1" id="KW-1185">Reference proteome</keyword>
<evidence type="ECO:0000313" key="1">
    <source>
        <dbReference type="Proteomes" id="UP000887565"/>
    </source>
</evidence>
<organism evidence="1 2">
    <name type="scientific">Romanomermis culicivorax</name>
    <name type="common">Nematode worm</name>
    <dbReference type="NCBI Taxonomy" id="13658"/>
    <lineage>
        <taxon>Eukaryota</taxon>
        <taxon>Metazoa</taxon>
        <taxon>Ecdysozoa</taxon>
        <taxon>Nematoda</taxon>
        <taxon>Enoplea</taxon>
        <taxon>Dorylaimia</taxon>
        <taxon>Mermithida</taxon>
        <taxon>Mermithoidea</taxon>
        <taxon>Mermithidae</taxon>
        <taxon>Romanomermis</taxon>
    </lineage>
</organism>
<accession>A0A915K2U2</accession>
<protein>
    <submittedName>
        <fullName evidence="2">Uncharacterized protein</fullName>
    </submittedName>
</protein>
<dbReference type="WBParaSite" id="nRc.2.0.1.t32521-RA">
    <property type="protein sequence ID" value="nRc.2.0.1.t32521-RA"/>
    <property type="gene ID" value="nRc.2.0.1.g32521"/>
</dbReference>
<name>A0A915K2U2_ROMCU</name>